<dbReference type="Gene3D" id="3.40.630.10">
    <property type="entry name" value="Zn peptidases"/>
    <property type="match status" value="1"/>
</dbReference>
<protein>
    <submittedName>
        <fullName evidence="4">M20/M25/M40 family metallo-hydrolase</fullName>
    </submittedName>
</protein>
<dbReference type="InterPro" id="IPR003961">
    <property type="entry name" value="FN3_dom"/>
</dbReference>
<sequence>MTKHLLLSAAALSIALSAPASAQTDASPADATSPERMRALVERLVSFGTRHTLSSADHPTRGIGAARNWGADQFQTYSMQCGGCIEVRRISDTFTGDRAPDGVVVEDVLAIQRGTTHPDRVIIIQGHIDSRVSDPMDSTSDAPGANDDGSGTALVIEAARVLSGEEHGATIVFALLSGEEQGLWGGQLLARHAQEQGWDVAAVLNNDIVGNTLGSSGEIVDGRVRVFSEGIRSSEEMDAQIARRGNGGEMDGPSRALARLIERVGEENPQIGLEVFKVGRPDRFSRGGDHIPMLAAGFPAVRFTVGAENYAHQHQDLRTEDGVFYGDTADYMDFPYLARVTALNIAAARELANAPPPPSSVVIAGAVSPDTTITWEAVESAARYRVHWRRNDRLEWEHSQDVIGATALTLENVVVDDHFFGVSTISENGAESIVTFGGGPRRY</sequence>
<keyword evidence="2" id="KW-0732">Signal</keyword>
<dbReference type="GO" id="GO:0006508">
    <property type="term" value="P:proteolysis"/>
    <property type="evidence" value="ECO:0007669"/>
    <property type="project" value="InterPro"/>
</dbReference>
<evidence type="ECO:0000259" key="3">
    <source>
        <dbReference type="Pfam" id="PF04389"/>
    </source>
</evidence>
<dbReference type="EMBL" id="JACJVJ010000001">
    <property type="protein sequence ID" value="MBC2776865.1"/>
    <property type="molecule type" value="Genomic_DNA"/>
</dbReference>
<evidence type="ECO:0000313" key="4">
    <source>
        <dbReference type="EMBL" id="MBC2776865.1"/>
    </source>
</evidence>
<reference evidence="4 5" key="1">
    <citation type="submission" date="2020-08" db="EMBL/GenBank/DDBJ databases">
        <title>Draft genome sequence of Parasphingopyxis sp. GrpM-11.</title>
        <authorList>
            <person name="Oh J."/>
            <person name="Roh D.-H."/>
        </authorList>
    </citation>
    <scope>NUCLEOTIDE SEQUENCE [LARGE SCALE GENOMIC DNA]</scope>
    <source>
        <strain evidence="4 5">GrpM-11</strain>
    </source>
</reference>
<dbReference type="GO" id="GO:0008235">
    <property type="term" value="F:metalloexopeptidase activity"/>
    <property type="evidence" value="ECO:0007669"/>
    <property type="project" value="InterPro"/>
</dbReference>
<evidence type="ECO:0000256" key="1">
    <source>
        <dbReference type="ARBA" id="ARBA00023049"/>
    </source>
</evidence>
<feature type="domain" description="Peptidase M28" evidence="3">
    <location>
        <begin position="108"/>
        <end position="316"/>
    </location>
</feature>
<dbReference type="Pfam" id="PF04389">
    <property type="entry name" value="Peptidase_M28"/>
    <property type="match status" value="1"/>
</dbReference>
<dbReference type="PANTHER" id="PTHR12147:SF26">
    <property type="entry name" value="PEPTIDASE M28 DOMAIN-CONTAINING PROTEIN"/>
    <property type="match status" value="1"/>
</dbReference>
<dbReference type="InterPro" id="IPR007484">
    <property type="entry name" value="Peptidase_M28"/>
</dbReference>
<evidence type="ECO:0000313" key="5">
    <source>
        <dbReference type="Proteomes" id="UP000564378"/>
    </source>
</evidence>
<proteinExistence type="predicted"/>
<dbReference type="AlphaFoldDB" id="A0A842HVC8"/>
<keyword evidence="1" id="KW-0482">Metalloprotease</keyword>
<name>A0A842HVC8_9SPHN</name>
<dbReference type="RefSeq" id="WP_185800115.1">
    <property type="nucleotide sequence ID" value="NZ_JACJVJ010000001.1"/>
</dbReference>
<keyword evidence="5" id="KW-1185">Reference proteome</keyword>
<feature type="signal peptide" evidence="2">
    <location>
        <begin position="1"/>
        <end position="22"/>
    </location>
</feature>
<dbReference type="Proteomes" id="UP000564378">
    <property type="component" value="Unassembled WGS sequence"/>
</dbReference>
<evidence type="ECO:0000256" key="2">
    <source>
        <dbReference type="SAM" id="SignalP"/>
    </source>
</evidence>
<gene>
    <name evidence="4" type="ORF">H6P80_04450</name>
</gene>
<feature type="chain" id="PRO_5032648339" evidence="2">
    <location>
        <begin position="23"/>
        <end position="443"/>
    </location>
</feature>
<keyword evidence="1" id="KW-0645">Protease</keyword>
<comment type="caution">
    <text evidence="4">The sequence shown here is derived from an EMBL/GenBank/DDBJ whole genome shotgun (WGS) entry which is preliminary data.</text>
</comment>
<dbReference type="InterPro" id="IPR045175">
    <property type="entry name" value="M28_fam"/>
</dbReference>
<organism evidence="4 5">
    <name type="scientific">Parasphingopyxis marina</name>
    <dbReference type="NCBI Taxonomy" id="2761622"/>
    <lineage>
        <taxon>Bacteria</taxon>
        <taxon>Pseudomonadati</taxon>
        <taxon>Pseudomonadota</taxon>
        <taxon>Alphaproteobacteria</taxon>
        <taxon>Sphingomonadales</taxon>
        <taxon>Sphingomonadaceae</taxon>
        <taxon>Parasphingopyxis</taxon>
    </lineage>
</organism>
<accession>A0A842HVC8</accession>
<dbReference type="CDD" id="cd00063">
    <property type="entry name" value="FN3"/>
    <property type="match status" value="1"/>
</dbReference>
<keyword evidence="4" id="KW-0378">Hydrolase</keyword>
<dbReference type="SUPFAM" id="SSF53187">
    <property type="entry name" value="Zn-dependent exopeptidases"/>
    <property type="match status" value="1"/>
</dbReference>
<dbReference type="PANTHER" id="PTHR12147">
    <property type="entry name" value="METALLOPEPTIDASE M28 FAMILY MEMBER"/>
    <property type="match status" value="1"/>
</dbReference>